<dbReference type="RefSeq" id="WP_134556611.1">
    <property type="nucleotide sequence ID" value="NZ_SOHK01000020.1"/>
</dbReference>
<dbReference type="OrthoDB" id="3266345at2"/>
<dbReference type="Pfam" id="PF20060">
    <property type="entry name" value="DUF6459"/>
    <property type="match status" value="1"/>
</dbReference>
<organism evidence="1 2">
    <name type="scientific">Cryobacterium ruanii</name>
    <dbReference type="NCBI Taxonomy" id="1259197"/>
    <lineage>
        <taxon>Bacteria</taxon>
        <taxon>Bacillati</taxon>
        <taxon>Actinomycetota</taxon>
        <taxon>Actinomycetes</taxon>
        <taxon>Micrococcales</taxon>
        <taxon>Microbacteriaceae</taxon>
        <taxon>Cryobacterium</taxon>
    </lineage>
</organism>
<dbReference type="InterPro" id="IPR045596">
    <property type="entry name" value="DUF6459"/>
</dbReference>
<dbReference type="AlphaFoldDB" id="A0A4R9AKD7"/>
<proteinExistence type="predicted"/>
<name>A0A4R9AKD7_9MICO</name>
<keyword evidence="2" id="KW-1185">Reference proteome</keyword>
<reference evidence="1 2" key="1">
    <citation type="submission" date="2019-03" db="EMBL/GenBank/DDBJ databases">
        <title>Genomics of glacier-inhabiting Cryobacterium strains.</title>
        <authorList>
            <person name="Liu Q."/>
            <person name="Xin Y.-H."/>
        </authorList>
    </citation>
    <scope>NUCLEOTIDE SEQUENCE [LARGE SCALE GENOMIC DNA]</scope>
    <source>
        <strain evidence="1 2">Sr36</strain>
    </source>
</reference>
<accession>A0A4R9AKD7</accession>
<dbReference type="EMBL" id="SOHK01000020">
    <property type="protein sequence ID" value="TFD63663.1"/>
    <property type="molecule type" value="Genomic_DNA"/>
</dbReference>
<gene>
    <name evidence="1" type="ORF">E3T47_13715</name>
</gene>
<protein>
    <submittedName>
        <fullName evidence="1">3-hydroxyacyl-CoA dehydrogenase</fullName>
    </submittedName>
</protein>
<comment type="caution">
    <text evidence="1">The sequence shown here is derived from an EMBL/GenBank/DDBJ whole genome shotgun (WGS) entry which is preliminary data.</text>
</comment>
<sequence>MTLPKNKDLLARQHHADEHNRDPQPTHPVLRPEVNPTLRILALRTVEVIAGARDLEQLARWVTDDVYARLQIRVTIAARARAVTGMVAERPRLWIDHVTVAPTENDGYDAVILVHDRRRPHVVCLKLEGRGPRWLATVLVVM</sequence>
<evidence type="ECO:0000313" key="2">
    <source>
        <dbReference type="Proteomes" id="UP000298154"/>
    </source>
</evidence>
<evidence type="ECO:0000313" key="1">
    <source>
        <dbReference type="EMBL" id="TFD63663.1"/>
    </source>
</evidence>
<dbReference type="Proteomes" id="UP000298154">
    <property type="component" value="Unassembled WGS sequence"/>
</dbReference>